<feature type="transmembrane region" description="Helical" evidence="1">
    <location>
        <begin position="135"/>
        <end position="158"/>
    </location>
</feature>
<reference evidence="2 3" key="1">
    <citation type="submission" date="2016-06" db="EMBL/GenBank/DDBJ databases">
        <authorList>
            <person name="Kjaerup R.B."/>
            <person name="Dalgaard T.S."/>
            <person name="Juul-Madsen H.R."/>
        </authorList>
    </citation>
    <scope>NUCLEOTIDE SEQUENCE [LARGE SCALE GENOMIC DNA]</scope>
    <source>
        <strain evidence="2 3">DSM 43818</strain>
    </source>
</reference>
<keyword evidence="1" id="KW-1133">Transmembrane helix</keyword>
<keyword evidence="1" id="KW-0812">Transmembrane</keyword>
<sequence>MDALYPPHESRASTLLNRLALGMRRVTADVDEVGPVAVVAAIPLMFVAVPTFFYGRFVVTTQAELYMNAGAPEAQAYGGAVASHAFAVAAVVYAVVQLHRHRFSVPRTALAVSGGLLLLFALLPGLVAVEFWLTTVLGALLTLPFDLLVGGLASLVALRMVRPHPAGAVPPASDPSIATADPAAS</sequence>
<proteinExistence type="predicted"/>
<evidence type="ECO:0000256" key="1">
    <source>
        <dbReference type="SAM" id="Phobius"/>
    </source>
</evidence>
<keyword evidence="3" id="KW-1185">Reference proteome</keyword>
<feature type="transmembrane region" description="Helical" evidence="1">
    <location>
        <begin position="108"/>
        <end position="129"/>
    </location>
</feature>
<dbReference type="Proteomes" id="UP000199699">
    <property type="component" value="Unassembled WGS sequence"/>
</dbReference>
<accession>A0A1C6R702</accession>
<name>A0A1C6R702_9ACTN</name>
<gene>
    <name evidence="2" type="ORF">GA0070616_0019</name>
</gene>
<feature type="transmembrane region" description="Helical" evidence="1">
    <location>
        <begin position="33"/>
        <end position="54"/>
    </location>
</feature>
<keyword evidence="1" id="KW-0472">Membrane</keyword>
<evidence type="ECO:0000313" key="2">
    <source>
        <dbReference type="EMBL" id="SCL12791.1"/>
    </source>
</evidence>
<dbReference type="EMBL" id="FMHT01000001">
    <property type="protein sequence ID" value="SCL12791.1"/>
    <property type="molecule type" value="Genomic_DNA"/>
</dbReference>
<feature type="transmembrane region" description="Helical" evidence="1">
    <location>
        <begin position="74"/>
        <end position="96"/>
    </location>
</feature>
<protein>
    <submittedName>
        <fullName evidence="2">Uncharacterized protein</fullName>
    </submittedName>
</protein>
<organism evidence="2 3">
    <name type="scientific">Micromonospora nigra</name>
    <dbReference type="NCBI Taxonomy" id="145857"/>
    <lineage>
        <taxon>Bacteria</taxon>
        <taxon>Bacillati</taxon>
        <taxon>Actinomycetota</taxon>
        <taxon>Actinomycetes</taxon>
        <taxon>Micromonosporales</taxon>
        <taxon>Micromonosporaceae</taxon>
        <taxon>Micromonospora</taxon>
    </lineage>
</organism>
<dbReference type="STRING" id="145857.GA0070616_0019"/>
<evidence type="ECO:0000313" key="3">
    <source>
        <dbReference type="Proteomes" id="UP000199699"/>
    </source>
</evidence>
<dbReference type="AlphaFoldDB" id="A0A1C6R702"/>